<keyword evidence="5" id="KW-1185">Reference proteome</keyword>
<comment type="caution">
    <text evidence="4">The sequence shown here is derived from an EMBL/GenBank/DDBJ whole genome shotgun (WGS) entry which is preliminary data.</text>
</comment>
<dbReference type="GO" id="GO:0043812">
    <property type="term" value="F:phosphatidylinositol-4-phosphate phosphatase activity"/>
    <property type="evidence" value="ECO:0007669"/>
    <property type="project" value="TreeGrafter"/>
</dbReference>
<dbReference type="GO" id="GO:0005783">
    <property type="term" value="C:endoplasmic reticulum"/>
    <property type="evidence" value="ECO:0007669"/>
    <property type="project" value="TreeGrafter"/>
</dbReference>
<dbReference type="EMBL" id="NAJL01000027">
    <property type="protein sequence ID" value="TKA26602.1"/>
    <property type="molecule type" value="Genomic_DNA"/>
</dbReference>
<dbReference type="PROSITE" id="PS50275">
    <property type="entry name" value="SAC"/>
    <property type="match status" value="1"/>
</dbReference>
<dbReference type="InterPro" id="IPR002013">
    <property type="entry name" value="SAC_dom"/>
</dbReference>
<feature type="region of interest" description="Disordered" evidence="1">
    <location>
        <begin position="124"/>
        <end position="148"/>
    </location>
</feature>
<evidence type="ECO:0000256" key="1">
    <source>
        <dbReference type="SAM" id="MobiDB-lite"/>
    </source>
</evidence>
<sequence length="980" mass="108430">MPGLVHKISICATVDGLSLHPVGAKHKDAESLSISYGSNSKTKIKTIQRGGSSTDKLRSVEGYGIVGLLDLVACSYLIIITRREQVAQIQGRPIYAVRDVSIIPLSSQDEAEKAITAARTQVTDKGAVTGETGDSDDDEEIEASSQDHEELQADIEALEPPASVLQKSTTFVKDVVRDQGKYGRFAERWFSKTGWNTSGRRSQGMTSENGLTKEQEMQAAEALPVEERKKEAGLEDALETDRSANSTAESDAAVLSKQTSVLESLTPRILRAARLYFSTSGFFFSYEHDLSRSLMGRKDTAASAPLWTRFSKEYFWNCHLQRHFIEAGYDAYILPLLQGFVGQRSFSIASQEGEQKEVVHGVAETAKDMTETREQAASSSSGAETTKKAALLLTLVSRRSTKRAGLRYLRRGIDDQGNVANAVETEQILSSQSSDVSEKTFSLVQIRGSIPLFFSQTPYSFKPHPVLHGSDGTNQTALKTHFDGLVKRYSKVQCVCLIDKHGTESTIGETYERQMQRLNSDGGSEDKSVDFEWFDFHKECKGMRFENVSILLHTLQTSLQAFGWTEKTAHHITQQQGGVLRSNCMDCLDRTNVVQSAIAGWALEQQLAKLGLNIDLKTDPSTQWFNTLWADNGDAISKQYAGTSALKGDFTRTRKRNWAGALTDLSLTLNRYYNNMFGDYFLQLNIDFFLGNVGPSVFDDFEADMVGRDYTLDVQRVRAEAVETCTKLVLADPKEDLLAAWTLSCPHEPNTLAALPFQDCVLLLTDSALYFCRFDWDAEKVGSYERVDLLDVREIWRGAYVTSTLGPTQTDEVRNVGFALRYHTHGHAVVRTNSRTTDNEQEAVNEMKDDDEHDESRLLAFKALPPKSSGAKHDDNDDPTVMSEQELVKHVCSEIYNAMGSAARKQKGIDHLGLDTVPEIQEHAVISAAEARKNTGIVILSGFGACLLDQQLEIDSLDGSGGKEAVEGRAEIEAGFDGQQ</sequence>
<accession>A0A4U0TX41</accession>
<dbReference type="OrthoDB" id="405996at2759"/>
<gene>
    <name evidence="4" type="ORF">B0A50_04710</name>
</gene>
<feature type="compositionally biased region" description="Acidic residues" evidence="1">
    <location>
        <begin position="839"/>
        <end position="853"/>
    </location>
</feature>
<feature type="domain" description="HSac2" evidence="3">
    <location>
        <begin position="712"/>
        <end position="882"/>
    </location>
</feature>
<feature type="compositionally biased region" description="Acidic residues" evidence="1">
    <location>
        <begin position="133"/>
        <end position="142"/>
    </location>
</feature>
<protein>
    <submittedName>
        <fullName evidence="4">Uncharacterized protein</fullName>
    </submittedName>
</protein>
<dbReference type="PANTHER" id="PTHR45662:SF7">
    <property type="entry name" value="SACI DOMAIN PROTEIN (AFU_ORTHOLOGUE AFUA_1G15890)"/>
    <property type="match status" value="1"/>
</dbReference>
<dbReference type="InterPro" id="IPR022158">
    <property type="entry name" value="Inositol_phosphatase"/>
</dbReference>
<evidence type="ECO:0000259" key="2">
    <source>
        <dbReference type="PROSITE" id="PS50275"/>
    </source>
</evidence>
<proteinExistence type="predicted"/>
<dbReference type="AlphaFoldDB" id="A0A4U0TX41"/>
<dbReference type="Pfam" id="PF12456">
    <property type="entry name" value="hSac2"/>
    <property type="match status" value="1"/>
</dbReference>
<reference evidence="4 5" key="1">
    <citation type="submission" date="2017-03" db="EMBL/GenBank/DDBJ databases">
        <title>Genomes of endolithic fungi from Antarctica.</title>
        <authorList>
            <person name="Coleine C."/>
            <person name="Masonjones S."/>
            <person name="Stajich J.E."/>
        </authorList>
    </citation>
    <scope>NUCLEOTIDE SEQUENCE [LARGE SCALE GENOMIC DNA]</scope>
    <source>
        <strain evidence="4 5">CCFEE 6315</strain>
    </source>
</reference>
<evidence type="ECO:0000313" key="5">
    <source>
        <dbReference type="Proteomes" id="UP000308549"/>
    </source>
</evidence>
<dbReference type="InterPro" id="IPR034753">
    <property type="entry name" value="hSac2"/>
</dbReference>
<dbReference type="PANTHER" id="PTHR45662">
    <property type="entry name" value="PHOSPHATIDYLINOSITIDE PHOSPHATASE SAC1"/>
    <property type="match status" value="1"/>
</dbReference>
<name>A0A4U0TX41_9PEZI</name>
<evidence type="ECO:0000259" key="3">
    <source>
        <dbReference type="PROSITE" id="PS51791"/>
    </source>
</evidence>
<dbReference type="GO" id="GO:0046856">
    <property type="term" value="P:phosphatidylinositol dephosphorylation"/>
    <property type="evidence" value="ECO:0007669"/>
    <property type="project" value="TreeGrafter"/>
</dbReference>
<feature type="compositionally biased region" description="Polar residues" evidence="1">
    <location>
        <begin position="196"/>
        <end position="210"/>
    </location>
</feature>
<feature type="region of interest" description="Disordered" evidence="1">
    <location>
        <begin position="196"/>
        <end position="251"/>
    </location>
</feature>
<feature type="domain" description="SAC" evidence="2">
    <location>
        <begin position="273"/>
        <end position="642"/>
    </location>
</feature>
<dbReference type="Proteomes" id="UP000308549">
    <property type="component" value="Unassembled WGS sequence"/>
</dbReference>
<evidence type="ECO:0000313" key="4">
    <source>
        <dbReference type="EMBL" id="TKA26602.1"/>
    </source>
</evidence>
<dbReference type="PROSITE" id="PS51791">
    <property type="entry name" value="HSAC2"/>
    <property type="match status" value="1"/>
</dbReference>
<feature type="region of interest" description="Disordered" evidence="1">
    <location>
        <begin position="834"/>
        <end position="853"/>
    </location>
</feature>
<organism evidence="4 5">
    <name type="scientific">Salinomyces thailandicus</name>
    <dbReference type="NCBI Taxonomy" id="706561"/>
    <lineage>
        <taxon>Eukaryota</taxon>
        <taxon>Fungi</taxon>
        <taxon>Dikarya</taxon>
        <taxon>Ascomycota</taxon>
        <taxon>Pezizomycotina</taxon>
        <taxon>Dothideomycetes</taxon>
        <taxon>Dothideomycetidae</taxon>
        <taxon>Mycosphaerellales</taxon>
        <taxon>Teratosphaeriaceae</taxon>
        <taxon>Salinomyces</taxon>
    </lineage>
</organism>
<dbReference type="Pfam" id="PF02383">
    <property type="entry name" value="Syja_N"/>
    <property type="match status" value="1"/>
</dbReference>